<evidence type="ECO:0000313" key="2">
    <source>
        <dbReference type="EMBL" id="DAF47486.1"/>
    </source>
</evidence>
<keyword evidence="1" id="KW-0812">Transmembrane</keyword>
<feature type="transmembrane region" description="Helical" evidence="1">
    <location>
        <begin position="6"/>
        <end position="23"/>
    </location>
</feature>
<reference evidence="2" key="1">
    <citation type="journal article" date="2021" name="Proc. Natl. Acad. Sci. U.S.A.">
        <title>A Catalog of Tens of Thousands of Viruses from Human Metagenomes Reveals Hidden Associations with Chronic Diseases.</title>
        <authorList>
            <person name="Tisza M.J."/>
            <person name="Buck C.B."/>
        </authorList>
    </citation>
    <scope>NUCLEOTIDE SEQUENCE</scope>
    <source>
        <strain evidence="2">CtGns7</strain>
    </source>
</reference>
<organism evidence="2">
    <name type="scientific">Phage sp. ctGns7</name>
    <dbReference type="NCBI Taxonomy" id="2828003"/>
    <lineage>
        <taxon>Viruses</taxon>
    </lineage>
</organism>
<proteinExistence type="predicted"/>
<keyword evidence="1" id="KW-0472">Membrane</keyword>
<sequence length="29" mass="3317">MFSIVVEPYLIIILNLGIGLFKFEYSLLA</sequence>
<name>A0A8S5S972_9VIRU</name>
<evidence type="ECO:0000256" key="1">
    <source>
        <dbReference type="SAM" id="Phobius"/>
    </source>
</evidence>
<protein>
    <submittedName>
        <fullName evidence="2">Uncharacterized protein</fullName>
    </submittedName>
</protein>
<accession>A0A8S5S972</accession>
<dbReference type="EMBL" id="BK032555">
    <property type="protein sequence ID" value="DAF47486.1"/>
    <property type="molecule type" value="Genomic_DNA"/>
</dbReference>
<keyword evidence="1" id="KW-1133">Transmembrane helix</keyword>